<evidence type="ECO:0000313" key="2">
    <source>
        <dbReference type="EMBL" id="MFD0797635.1"/>
    </source>
</evidence>
<sequence>MKKIQNRVKNVCVILLFSTFAISCSTDESDKDGIPDTDALTAQEVQLLLESDELVSAADQVLSQLFLNNDTSGKTGSTNECYAAEYTETGYSVTFNNCVLNGTDNVNGSLIVTYAVNSESASYTVTYNDFYVNEAVLNGSRTILLLGATVENALSYTVNSTMDLVLANGTNVSENGERIFGFTIGENIEDIAITLDGNWNLTVGSDVYAINVINELQTKVGCTYIAEGSIGITKNGLALTLDFGDGTCDDKATITYPNGTTEEVTLRD</sequence>
<keyword evidence="3" id="KW-1185">Reference proteome</keyword>
<feature type="signal peptide" evidence="1">
    <location>
        <begin position="1"/>
        <end position="23"/>
    </location>
</feature>
<feature type="chain" id="PRO_5045614964" description="Lipoprotein" evidence="1">
    <location>
        <begin position="24"/>
        <end position="268"/>
    </location>
</feature>
<evidence type="ECO:0000313" key="3">
    <source>
        <dbReference type="Proteomes" id="UP001597012"/>
    </source>
</evidence>
<dbReference type="RefSeq" id="WP_379934057.1">
    <property type="nucleotide sequence ID" value="NZ_JBHTHY010000006.1"/>
</dbReference>
<name>A0ABW3B3I0_9FLAO</name>
<evidence type="ECO:0008006" key="4">
    <source>
        <dbReference type="Google" id="ProtNLM"/>
    </source>
</evidence>
<dbReference type="EMBL" id="JBHTHY010000006">
    <property type="protein sequence ID" value="MFD0797635.1"/>
    <property type="molecule type" value="Genomic_DNA"/>
</dbReference>
<accession>A0ABW3B3I0</accession>
<protein>
    <recommendedName>
        <fullName evidence="4">Lipoprotein</fullName>
    </recommendedName>
</protein>
<reference evidence="3" key="1">
    <citation type="journal article" date="2019" name="Int. J. Syst. Evol. Microbiol.">
        <title>The Global Catalogue of Microorganisms (GCM) 10K type strain sequencing project: providing services to taxonomists for standard genome sequencing and annotation.</title>
        <authorList>
            <consortium name="The Broad Institute Genomics Platform"/>
            <consortium name="The Broad Institute Genome Sequencing Center for Infectious Disease"/>
            <person name="Wu L."/>
            <person name="Ma J."/>
        </authorList>
    </citation>
    <scope>NUCLEOTIDE SEQUENCE [LARGE SCALE GENOMIC DNA]</scope>
    <source>
        <strain evidence="3">CCUG 61948</strain>
    </source>
</reference>
<proteinExistence type="predicted"/>
<keyword evidence="1" id="KW-0732">Signal</keyword>
<organism evidence="2 3">
    <name type="scientific">Maribacter chungangensis</name>
    <dbReference type="NCBI Taxonomy" id="1069117"/>
    <lineage>
        <taxon>Bacteria</taxon>
        <taxon>Pseudomonadati</taxon>
        <taxon>Bacteroidota</taxon>
        <taxon>Flavobacteriia</taxon>
        <taxon>Flavobacteriales</taxon>
        <taxon>Flavobacteriaceae</taxon>
        <taxon>Maribacter</taxon>
    </lineage>
</organism>
<gene>
    <name evidence="2" type="ORF">ACFQZJ_09195</name>
</gene>
<dbReference type="Proteomes" id="UP001597012">
    <property type="component" value="Unassembled WGS sequence"/>
</dbReference>
<dbReference type="PROSITE" id="PS51257">
    <property type="entry name" value="PROKAR_LIPOPROTEIN"/>
    <property type="match status" value="1"/>
</dbReference>
<comment type="caution">
    <text evidence="2">The sequence shown here is derived from an EMBL/GenBank/DDBJ whole genome shotgun (WGS) entry which is preliminary data.</text>
</comment>
<evidence type="ECO:0000256" key="1">
    <source>
        <dbReference type="SAM" id="SignalP"/>
    </source>
</evidence>